<feature type="compositionally biased region" description="Polar residues" evidence="2">
    <location>
        <begin position="301"/>
        <end position="312"/>
    </location>
</feature>
<feature type="compositionally biased region" description="Polar residues" evidence="2">
    <location>
        <begin position="1355"/>
        <end position="1379"/>
    </location>
</feature>
<dbReference type="Pfam" id="PF18210">
    <property type="entry name" value="Knl1_RWD_C"/>
    <property type="match status" value="1"/>
</dbReference>
<protein>
    <submittedName>
        <fullName evidence="4">BgTH12-00078</fullName>
    </submittedName>
</protein>
<gene>
    <name evidence="4" type="ORF">BGTH12_LOCUS5927</name>
</gene>
<dbReference type="PANTHER" id="PTHR28260">
    <property type="entry name" value="SPINDLE POLE BODY COMPONENT SPC105"/>
    <property type="match status" value="1"/>
</dbReference>
<name>A0A9W4DML3_BLUGR</name>
<accession>A0A9W4DML3</accession>
<keyword evidence="1" id="KW-0175">Coiled coil</keyword>
<dbReference type="InterPro" id="IPR013253">
    <property type="entry name" value="Spc7_domain"/>
</dbReference>
<feature type="region of interest" description="Disordered" evidence="2">
    <location>
        <begin position="273"/>
        <end position="341"/>
    </location>
</feature>
<evidence type="ECO:0000256" key="2">
    <source>
        <dbReference type="SAM" id="MobiDB-lite"/>
    </source>
</evidence>
<feature type="region of interest" description="Disordered" evidence="2">
    <location>
        <begin position="1339"/>
        <end position="1385"/>
    </location>
</feature>
<feature type="coiled-coil region" evidence="1">
    <location>
        <begin position="1557"/>
        <end position="1634"/>
    </location>
</feature>
<feature type="region of interest" description="Disordered" evidence="2">
    <location>
        <begin position="1"/>
        <end position="26"/>
    </location>
</feature>
<dbReference type="Pfam" id="PF15402">
    <property type="entry name" value="MELT_2"/>
    <property type="match status" value="18"/>
</dbReference>
<dbReference type="EMBL" id="CAJHIT010000009">
    <property type="protein sequence ID" value="CAD6504569.1"/>
    <property type="molecule type" value="Genomic_DNA"/>
</dbReference>
<dbReference type="GO" id="GO:1990758">
    <property type="term" value="P:mitotic sister chromatid biorientation"/>
    <property type="evidence" value="ECO:0007669"/>
    <property type="project" value="TreeGrafter"/>
</dbReference>
<feature type="compositionally biased region" description="Polar residues" evidence="2">
    <location>
        <begin position="273"/>
        <end position="282"/>
    </location>
</feature>
<sequence length="1884" mass="209604">MSHNDDPTVPEFRPRARKSLSNITTHPKKVYENMTVNTATTVNKKETFVTEKWSRKSRSKSIGPGGLDDFMKTTGSKQRLTVKAPILLPKPILKLTMPTQFKKQGSTCKESPKTLDLPFTQKNENLIELASDSSYACRRPDRMTQNSSSSGISRAIETSVSLKTEEEQQAAVRNRQEKEILESQNEVLSRRDIRRKSLANRRVSFAPEATLHTWDVVVEYQELTASTNSASSHKQDTSTPFEILESSSEKNANYSTLDFNGTAPRFKKVRNVSPQTIKGQIHSSESSSQSNIEASPAYEVSANNELSSSPISEVSADENLGYINDGQGTLSDSNSDEDGTMMSLESRESTNMSMVMDKSDDNIQFDDLTYQKIHKTITRNDESHKSNNQTFSINEKLTRSYTPISDKVIDAQIKSRKSFESIDRSHPRQENRLFSTEQEHREKMGLDTEISLIEGTPLINHAEDDGTTMDVTPALGGILSKRQAQDDGNTMEVTRALGGILSKRQAQDDGNTMEVTRALGGILSKRQAQDDGNTMEVTRALGGILSKRQAQDDGNTMEVTRALGGILSKRQAQDDGNTMEVTRALGGILSKRQAQDNGNTMEVTRALGGILSKRQAQDDGNTMEVTRALGGILSKRQAQDDGNTMEVTRALGGILSKRQAQDDGNTMEVTRALGGILSKRQAQDDGNTMEVTRALGGILSKRQAQDDGNTMEVTQALGGILSKRQAQDDGNTMEVTRALGGILSKRQAQDDGNTMEVTRALGGILSKRQAQDDGNTMEVTQALGGILSKRQAQDDGNTMEVTRALGGILSKRQAQDDGNTMEVTRALGGILSKRQAQDDGNTMEVTRALGGILGKSPSGPVSRNIFGNRQHQVLNRSVICGDEEGVLAKTKGLENTELARPLDKIKLFHEKIEENMTNNEAMSMKCFSPLSPPIIGNTKMLTNGSSKKVEKASNFLANKQTMENGVSMGVIRTSTLEPSEAIEKDTSITHGSITSNHQRIVDSETPQNFFYQNTNREIYISPINLLSSPSPRPSRTVRKSATGLGSPSLLGLQRKELRRSNDGKSFITLASPKTIDGRRETIIIENPTTQLGGTLHIEESTACESSNTCKSTPERSSNLELKVITPVLVMGKNQTVSTQNFQSNEQQLSAVPKSLLTPQRRKTTGIGLDKVGLGSPLVADLLDRRGSIGGLASKFVPGGYDQIILSPETKYSTSVERESRESSIQKTKDQGSRVAIQEKTSTNNLKEMIQSLTPNRRLIRGRKSLHVGGAKGILGKRPIELDEDDNDDEMEDFKRYKTISPFKSVSIQSRSETKKDFGKIALSPQVLSNNATSTSQEASISLAESLRPNEKISEPSGNVVYQNSSGNQKSDQLGDNLSSNEKKEEYNQIQLQDFLDMTRIRFMELTTTKRRHTTAPKSASMKQENEKQDSLEDCIVAGATQIPMIELFQHACHELKRYISDGRKTVREIEKETWEENPPLFQEYLLATPDLKLLMDNQLKNVRTHARLLAKGLWYEWRMTLLNTLEGGLVKTIQDMKIDENTLDRQQLLLAPVMPNLTQTVRDLEHEESQINAASQELANCDQDKLNEARHRLVTIDTENKTKILLISQLQNELRAKEKEIELSIARKKAWKEEINEHEKIKEEFRGWTCTEVNSMKSRVCRMEEEYGWTITHISGTLISMIFRRELELTFDASSFRCRTAHATKEPFNLRIGLKYVGLNQETNCSSLTAAKDFFLQFIGSEVSRLQYRLTNIKDLLESVSNSWNKANEVINEVYLLTLSCPTKVVKISNNSIEINSTLILKPLATKIAIKLHLTAQSTDKGIEMEIMPDANVIYGERFNEPKMKEFLLKRCRYGLKERDPCNMSSWGIVVGELGDRLLARSRR</sequence>
<dbReference type="InterPro" id="IPR033338">
    <property type="entry name" value="Spc105/Spc7"/>
</dbReference>
<reference evidence="4" key="1">
    <citation type="submission" date="2020-10" db="EMBL/GenBank/DDBJ databases">
        <authorList>
            <person name="Muller C M."/>
        </authorList>
    </citation>
    <scope>NUCLEOTIDE SEQUENCE</scope>
    <source>
        <strain evidence="4">THUN-12</strain>
    </source>
</reference>
<proteinExistence type="predicted"/>
<dbReference type="Pfam" id="PF08317">
    <property type="entry name" value="Spc7"/>
    <property type="match status" value="1"/>
</dbReference>
<evidence type="ECO:0000313" key="5">
    <source>
        <dbReference type="Proteomes" id="UP000683417"/>
    </source>
</evidence>
<evidence type="ECO:0000256" key="1">
    <source>
        <dbReference type="SAM" id="Coils"/>
    </source>
</evidence>
<dbReference type="PANTHER" id="PTHR28260:SF1">
    <property type="entry name" value="SPINDLE POLE BODY COMPONENT SPC105"/>
    <property type="match status" value="1"/>
</dbReference>
<dbReference type="SMART" id="SM01315">
    <property type="entry name" value="Spc7_N"/>
    <property type="match status" value="1"/>
</dbReference>
<dbReference type="GO" id="GO:0034501">
    <property type="term" value="P:protein localization to kinetochore"/>
    <property type="evidence" value="ECO:0007669"/>
    <property type="project" value="TreeGrafter"/>
</dbReference>
<evidence type="ECO:0000259" key="3">
    <source>
        <dbReference type="SMART" id="SM00787"/>
    </source>
</evidence>
<feature type="domain" description="Spc7 kinetochore protein" evidence="3">
    <location>
        <begin position="1374"/>
        <end position="1692"/>
    </location>
</feature>
<feature type="region of interest" description="Disordered" evidence="2">
    <location>
        <begin position="1214"/>
        <end position="1234"/>
    </location>
</feature>
<dbReference type="GO" id="GO:0000776">
    <property type="term" value="C:kinetochore"/>
    <property type="evidence" value="ECO:0007669"/>
    <property type="project" value="TreeGrafter"/>
</dbReference>
<dbReference type="GO" id="GO:0007094">
    <property type="term" value="P:mitotic spindle assembly checkpoint signaling"/>
    <property type="evidence" value="ECO:0007669"/>
    <property type="project" value="TreeGrafter"/>
</dbReference>
<dbReference type="Proteomes" id="UP000683417">
    <property type="component" value="Unassembled WGS sequence"/>
</dbReference>
<feature type="compositionally biased region" description="Basic and acidic residues" evidence="2">
    <location>
        <begin position="1215"/>
        <end position="1231"/>
    </location>
</feature>
<dbReference type="SMART" id="SM00787">
    <property type="entry name" value="Spc7"/>
    <property type="match status" value="1"/>
</dbReference>
<organism evidence="4 5">
    <name type="scientific">Blumeria graminis f. sp. triticale</name>
    <dbReference type="NCBI Taxonomy" id="1689686"/>
    <lineage>
        <taxon>Eukaryota</taxon>
        <taxon>Fungi</taxon>
        <taxon>Dikarya</taxon>
        <taxon>Ascomycota</taxon>
        <taxon>Pezizomycotina</taxon>
        <taxon>Leotiomycetes</taxon>
        <taxon>Erysiphales</taxon>
        <taxon>Erysiphaceae</taxon>
        <taxon>Blumeria</taxon>
    </lineage>
</organism>
<evidence type="ECO:0000313" key="4">
    <source>
        <dbReference type="EMBL" id="CAD6504569.1"/>
    </source>
</evidence>
<comment type="caution">
    <text evidence="4">The sequence shown here is derived from an EMBL/GenBank/DDBJ whole genome shotgun (WGS) entry which is preliminary data.</text>
</comment>
<dbReference type="InterPro" id="IPR040850">
    <property type="entry name" value="Knl1_RWD_C"/>
</dbReference>